<protein>
    <submittedName>
        <fullName evidence="3">Uncharacterized protein</fullName>
    </submittedName>
</protein>
<keyword evidence="4" id="KW-1185">Reference proteome</keyword>
<sequence>FGEPTSLTGLDALFYQRQRKFPRLPAAVLQAGVPIQAAMVGLAALPSDVVGVGRRIGWTAESAQNFLAWWVPTEMGEVKVIDVNLGSPANWARYRYVDSDGDPTVRESGQLPKIYGASLVDRHQALHDDTVDSEAEFPGATVYDLLNDPAVLTGILVCSTILWAVCAAVMYNHFRKKQGYSAVPRADDSSPPLRENFDDQLRRSPKRTQGTRPLVVGDNLHTGKSRTARTATRKSTPKVGERSPKGSPRRKSKSMPKPDFTSMNALPSGNQVKAVRGSDAKPTPTLVRTSRLKDVTPQECGDFVVEENNAPRRMAYSYRPSHKTYCHGHRNKESALVGC</sequence>
<dbReference type="OrthoDB" id="10645272at2759"/>
<name>A0A1V9XKP5_9ACAR</name>
<keyword evidence="2" id="KW-0472">Membrane</keyword>
<reference evidence="3 4" key="1">
    <citation type="journal article" date="2017" name="Gigascience">
        <title>Draft genome of the honey bee ectoparasitic mite, Tropilaelaps mercedesae, is shaped by the parasitic life history.</title>
        <authorList>
            <person name="Dong X."/>
            <person name="Armstrong S.D."/>
            <person name="Xia D."/>
            <person name="Makepeace B.L."/>
            <person name="Darby A.C."/>
            <person name="Kadowaki T."/>
        </authorList>
    </citation>
    <scope>NUCLEOTIDE SEQUENCE [LARGE SCALE GENOMIC DNA]</scope>
    <source>
        <strain evidence="3">Wuxi-XJTLU</strain>
    </source>
</reference>
<evidence type="ECO:0000313" key="4">
    <source>
        <dbReference type="Proteomes" id="UP000192247"/>
    </source>
</evidence>
<comment type="caution">
    <text evidence="3">The sequence shown here is derived from an EMBL/GenBank/DDBJ whole genome shotgun (WGS) entry which is preliminary data.</text>
</comment>
<feature type="region of interest" description="Disordered" evidence="1">
    <location>
        <begin position="181"/>
        <end position="285"/>
    </location>
</feature>
<feature type="transmembrane region" description="Helical" evidence="2">
    <location>
        <begin position="150"/>
        <end position="171"/>
    </location>
</feature>
<feature type="compositionally biased region" description="Polar residues" evidence="1">
    <location>
        <begin position="261"/>
        <end position="271"/>
    </location>
</feature>
<gene>
    <name evidence="3" type="ORF">BIW11_09310</name>
</gene>
<dbReference type="EMBL" id="MNPL01008739">
    <property type="protein sequence ID" value="OQR74095.1"/>
    <property type="molecule type" value="Genomic_DNA"/>
</dbReference>
<evidence type="ECO:0000256" key="1">
    <source>
        <dbReference type="SAM" id="MobiDB-lite"/>
    </source>
</evidence>
<feature type="compositionally biased region" description="Basic residues" evidence="1">
    <location>
        <begin position="223"/>
        <end position="236"/>
    </location>
</feature>
<keyword evidence="2" id="KW-1133">Transmembrane helix</keyword>
<proteinExistence type="predicted"/>
<evidence type="ECO:0000256" key="2">
    <source>
        <dbReference type="SAM" id="Phobius"/>
    </source>
</evidence>
<accession>A0A1V9XKP5</accession>
<organism evidence="3 4">
    <name type="scientific">Tropilaelaps mercedesae</name>
    <dbReference type="NCBI Taxonomy" id="418985"/>
    <lineage>
        <taxon>Eukaryota</taxon>
        <taxon>Metazoa</taxon>
        <taxon>Ecdysozoa</taxon>
        <taxon>Arthropoda</taxon>
        <taxon>Chelicerata</taxon>
        <taxon>Arachnida</taxon>
        <taxon>Acari</taxon>
        <taxon>Parasitiformes</taxon>
        <taxon>Mesostigmata</taxon>
        <taxon>Gamasina</taxon>
        <taxon>Dermanyssoidea</taxon>
        <taxon>Laelapidae</taxon>
        <taxon>Tropilaelaps</taxon>
    </lineage>
</organism>
<evidence type="ECO:0000313" key="3">
    <source>
        <dbReference type="EMBL" id="OQR74095.1"/>
    </source>
</evidence>
<dbReference type="AlphaFoldDB" id="A0A1V9XKP5"/>
<keyword evidence="2" id="KW-0812">Transmembrane</keyword>
<dbReference type="InParanoid" id="A0A1V9XKP5"/>
<dbReference type="Proteomes" id="UP000192247">
    <property type="component" value="Unassembled WGS sequence"/>
</dbReference>
<feature type="non-terminal residue" evidence="3">
    <location>
        <position position="1"/>
    </location>
</feature>